<evidence type="ECO:0000256" key="4">
    <source>
        <dbReference type="ARBA" id="ARBA00023136"/>
    </source>
</evidence>
<sequence length="411" mass="45732">MKHITLIAKREYIKTVRKPLFWLATLLLPAFIVIVSLVSGYSAKIAEDNIQKEAAQAHEILVYDPSNLVSNLLLNAPLKETSDLTDALQKVQDNSADALFVIPSDITQTFTAQIYTQDTGILSMGKFDSTLQLLVKQSAILQVTPQELQPLLSQNIDIDSTYYKDGQETEFKLEEFVVPIIAFVLYFLLVFMANNFLLTSISEEKENRMIEIMVSIVDRKSLIWGKLAGITAIALTQVAILAVTSIVILYLSRDTITLPIDLSLVVIHPIELMLYLLYIASGFFLIASIMVGVGSIMPTYKDAQNFSSIFIIAAIFPMYFFSIILQDPNGLIALAVSYFPLTSPLIFACRLALGALTSVDIIISIVLMVTYVSLGFFIAFKLFEIGSLEYNNKIGMSQIKELFTKKTPKTS</sequence>
<evidence type="ECO:0000256" key="3">
    <source>
        <dbReference type="ARBA" id="ARBA00022989"/>
    </source>
</evidence>
<feature type="transmembrane region" description="Helical" evidence="5">
    <location>
        <begin position="20"/>
        <end position="41"/>
    </location>
</feature>
<accession>A0A2M7TID0</accession>
<dbReference type="InterPro" id="IPR013525">
    <property type="entry name" value="ABC2_TM"/>
</dbReference>
<dbReference type="AlphaFoldDB" id="A0A2M7TID0"/>
<organism evidence="7 8">
    <name type="scientific">candidate division WWE3 bacterium CG_4_10_14_0_2_um_filter_41_14</name>
    <dbReference type="NCBI Taxonomy" id="1975072"/>
    <lineage>
        <taxon>Bacteria</taxon>
        <taxon>Katanobacteria</taxon>
    </lineage>
</organism>
<evidence type="ECO:0000313" key="7">
    <source>
        <dbReference type="EMBL" id="PIZ46106.1"/>
    </source>
</evidence>
<comment type="subcellular location">
    <subcellularLocation>
        <location evidence="1">Membrane</location>
        <topology evidence="1">Multi-pass membrane protein</topology>
    </subcellularLocation>
</comment>
<comment type="caution">
    <text evidence="7">The sequence shown here is derived from an EMBL/GenBank/DDBJ whole genome shotgun (WGS) entry which is preliminary data.</text>
</comment>
<protein>
    <recommendedName>
        <fullName evidence="6">ABC-2 type transporter transmembrane domain-containing protein</fullName>
    </recommendedName>
</protein>
<evidence type="ECO:0000256" key="2">
    <source>
        <dbReference type="ARBA" id="ARBA00022692"/>
    </source>
</evidence>
<feature type="transmembrane region" description="Helical" evidence="5">
    <location>
        <begin position="222"/>
        <end position="252"/>
    </location>
</feature>
<dbReference type="GO" id="GO:0016020">
    <property type="term" value="C:membrane"/>
    <property type="evidence" value="ECO:0007669"/>
    <property type="project" value="UniProtKB-SubCell"/>
</dbReference>
<feature type="transmembrane region" description="Helical" evidence="5">
    <location>
        <begin position="176"/>
        <end position="201"/>
    </location>
</feature>
<reference evidence="8" key="1">
    <citation type="submission" date="2017-09" db="EMBL/GenBank/DDBJ databases">
        <title>Depth-based differentiation of microbial function through sediment-hosted aquifers and enrichment of novel symbionts in the deep terrestrial subsurface.</title>
        <authorList>
            <person name="Probst A.J."/>
            <person name="Ladd B."/>
            <person name="Jarett J.K."/>
            <person name="Geller-Mcgrath D.E."/>
            <person name="Sieber C.M.K."/>
            <person name="Emerson J.B."/>
            <person name="Anantharaman K."/>
            <person name="Thomas B.C."/>
            <person name="Malmstrom R."/>
            <person name="Stieglmeier M."/>
            <person name="Klingl A."/>
            <person name="Woyke T."/>
            <person name="Ryan C.M."/>
            <person name="Banfield J.F."/>
        </authorList>
    </citation>
    <scope>NUCLEOTIDE SEQUENCE [LARGE SCALE GENOMIC DNA]</scope>
</reference>
<feature type="domain" description="ABC-2 type transporter transmembrane" evidence="6">
    <location>
        <begin position="21"/>
        <end position="380"/>
    </location>
</feature>
<proteinExistence type="predicted"/>
<name>A0A2M7TID0_UNCKA</name>
<evidence type="ECO:0000259" key="6">
    <source>
        <dbReference type="Pfam" id="PF12698"/>
    </source>
</evidence>
<gene>
    <name evidence="7" type="ORF">COY32_04080</name>
</gene>
<feature type="transmembrane region" description="Helical" evidence="5">
    <location>
        <begin position="331"/>
        <end position="349"/>
    </location>
</feature>
<dbReference type="PANTHER" id="PTHR43471:SF3">
    <property type="entry name" value="ABC TRANSPORTER PERMEASE PROTEIN NATB"/>
    <property type="match status" value="1"/>
</dbReference>
<feature type="transmembrane region" description="Helical" evidence="5">
    <location>
        <begin position="361"/>
        <end position="383"/>
    </location>
</feature>
<dbReference type="PANTHER" id="PTHR43471">
    <property type="entry name" value="ABC TRANSPORTER PERMEASE"/>
    <property type="match status" value="1"/>
</dbReference>
<keyword evidence="2 5" id="KW-0812">Transmembrane</keyword>
<dbReference type="Pfam" id="PF12698">
    <property type="entry name" value="ABC2_membrane_3"/>
    <property type="match status" value="1"/>
</dbReference>
<evidence type="ECO:0000256" key="1">
    <source>
        <dbReference type="ARBA" id="ARBA00004141"/>
    </source>
</evidence>
<keyword evidence="4 5" id="KW-0472">Membrane</keyword>
<evidence type="ECO:0000313" key="8">
    <source>
        <dbReference type="Proteomes" id="UP000228920"/>
    </source>
</evidence>
<feature type="transmembrane region" description="Helical" evidence="5">
    <location>
        <begin position="272"/>
        <end position="294"/>
    </location>
</feature>
<dbReference type="EMBL" id="PFNL01000112">
    <property type="protein sequence ID" value="PIZ46106.1"/>
    <property type="molecule type" value="Genomic_DNA"/>
</dbReference>
<dbReference type="GO" id="GO:0140359">
    <property type="term" value="F:ABC-type transporter activity"/>
    <property type="evidence" value="ECO:0007669"/>
    <property type="project" value="InterPro"/>
</dbReference>
<keyword evidence="3 5" id="KW-1133">Transmembrane helix</keyword>
<evidence type="ECO:0000256" key="5">
    <source>
        <dbReference type="SAM" id="Phobius"/>
    </source>
</evidence>
<dbReference type="Proteomes" id="UP000228920">
    <property type="component" value="Unassembled WGS sequence"/>
</dbReference>
<feature type="transmembrane region" description="Helical" evidence="5">
    <location>
        <begin position="306"/>
        <end position="325"/>
    </location>
</feature>